<evidence type="ECO:0000256" key="1">
    <source>
        <dbReference type="ARBA" id="ARBA00022692"/>
    </source>
</evidence>
<feature type="transmembrane region" description="Helical" evidence="4">
    <location>
        <begin position="285"/>
        <end position="303"/>
    </location>
</feature>
<feature type="transmembrane region" description="Helical" evidence="4">
    <location>
        <begin position="98"/>
        <end position="120"/>
    </location>
</feature>
<dbReference type="PANTHER" id="PTHR23546:SF1">
    <property type="entry name" value="MEMBRANE PROTEIN"/>
    <property type="match status" value="1"/>
</dbReference>
<proteinExistence type="predicted"/>
<dbReference type="Gene3D" id="1.20.1250.20">
    <property type="entry name" value="MFS general substrate transporter like domains"/>
    <property type="match status" value="1"/>
</dbReference>
<evidence type="ECO:0000256" key="3">
    <source>
        <dbReference type="ARBA" id="ARBA00023136"/>
    </source>
</evidence>
<evidence type="ECO:0000313" key="6">
    <source>
        <dbReference type="EMBL" id="TCW00224.1"/>
    </source>
</evidence>
<feature type="transmembrane region" description="Helical" evidence="4">
    <location>
        <begin position="163"/>
        <end position="182"/>
    </location>
</feature>
<dbReference type="AlphaFoldDB" id="A0A4R3Z357"/>
<accession>A0A4R3Z357</accession>
<feature type="transmembrane region" description="Helical" evidence="4">
    <location>
        <begin position="217"/>
        <end position="244"/>
    </location>
</feature>
<dbReference type="PANTHER" id="PTHR23546">
    <property type="entry name" value="TRANSPORT PROTEIN"/>
    <property type="match status" value="1"/>
</dbReference>
<keyword evidence="3 4" id="KW-0472">Membrane</keyword>
<dbReference type="GO" id="GO:0022857">
    <property type="term" value="F:transmembrane transporter activity"/>
    <property type="evidence" value="ECO:0007669"/>
    <property type="project" value="InterPro"/>
</dbReference>
<reference evidence="6 7" key="1">
    <citation type="submission" date="2019-03" db="EMBL/GenBank/DDBJ databases">
        <title>Genomic Encyclopedia of Type Strains, Phase IV (KMG-IV): sequencing the most valuable type-strain genomes for metagenomic binning, comparative biology and taxonomic classification.</title>
        <authorList>
            <person name="Goeker M."/>
        </authorList>
    </citation>
    <scope>NUCLEOTIDE SEQUENCE [LARGE SCALE GENOMIC DNA]</scope>
    <source>
        <strain evidence="6 7">DSM 19580</strain>
    </source>
</reference>
<dbReference type="Pfam" id="PF07690">
    <property type="entry name" value="MFS_1"/>
    <property type="match status" value="1"/>
</dbReference>
<dbReference type="InterPro" id="IPR020846">
    <property type="entry name" value="MFS_dom"/>
</dbReference>
<dbReference type="InterPro" id="IPR011701">
    <property type="entry name" value="MFS"/>
</dbReference>
<dbReference type="InterPro" id="IPR036259">
    <property type="entry name" value="MFS_trans_sf"/>
</dbReference>
<evidence type="ECO:0000256" key="4">
    <source>
        <dbReference type="SAM" id="Phobius"/>
    </source>
</evidence>
<feature type="transmembrane region" description="Helical" evidence="4">
    <location>
        <begin position="73"/>
        <end position="92"/>
    </location>
</feature>
<feature type="transmembrane region" description="Helical" evidence="4">
    <location>
        <begin position="47"/>
        <end position="66"/>
    </location>
</feature>
<dbReference type="EMBL" id="SMCR01000001">
    <property type="protein sequence ID" value="TCW00224.1"/>
    <property type="molecule type" value="Genomic_DNA"/>
</dbReference>
<feature type="transmembrane region" description="Helical" evidence="4">
    <location>
        <begin position="372"/>
        <end position="390"/>
    </location>
</feature>
<dbReference type="SUPFAM" id="SSF103473">
    <property type="entry name" value="MFS general substrate transporter"/>
    <property type="match status" value="1"/>
</dbReference>
<comment type="caution">
    <text evidence="6">The sequence shown here is derived from an EMBL/GenBank/DDBJ whole genome shotgun (WGS) entry which is preliminary data.</text>
</comment>
<feature type="domain" description="Major facilitator superfamily (MFS) profile" evidence="5">
    <location>
        <begin position="1"/>
        <end position="394"/>
    </location>
</feature>
<dbReference type="Proteomes" id="UP000295719">
    <property type="component" value="Unassembled WGS sequence"/>
</dbReference>
<dbReference type="OrthoDB" id="3237211at2"/>
<keyword evidence="7" id="KW-1185">Reference proteome</keyword>
<feature type="transmembrane region" description="Helical" evidence="4">
    <location>
        <begin position="344"/>
        <end position="366"/>
    </location>
</feature>
<keyword evidence="2 4" id="KW-1133">Transmembrane helix</keyword>
<name>A0A4R3Z357_9GAMM</name>
<evidence type="ECO:0000256" key="2">
    <source>
        <dbReference type="ARBA" id="ARBA00022989"/>
    </source>
</evidence>
<evidence type="ECO:0000313" key="7">
    <source>
        <dbReference type="Proteomes" id="UP000295719"/>
    </source>
</evidence>
<evidence type="ECO:0000259" key="5">
    <source>
        <dbReference type="PROSITE" id="PS50850"/>
    </source>
</evidence>
<keyword evidence="1 4" id="KW-0812">Transmembrane</keyword>
<feature type="transmembrane region" description="Helical" evidence="4">
    <location>
        <begin position="132"/>
        <end position="151"/>
    </location>
</feature>
<dbReference type="PROSITE" id="PS50850">
    <property type="entry name" value="MFS"/>
    <property type="match status" value="1"/>
</dbReference>
<sequence>MKGFPPFISALLLTSLVLTICRGLTLPFLAIYLSQSRGMAPDSIGLLLGVSLALGLAFSLYGGYLVDRFSKKTLIVCSMSVFSLSFFLLPLGKTVPELIILMALVNSAYALFSITLKACIADWLPLHQRIRAFSLNYTLVNVGWAVGPPLSVLLSAHNPAAPFYLAGAVGVAATLGLGLRLASYGQPPRHQDAPAPAVSHQPNFRQTLGILGRDRCLVYFTLGGTLGCLVYGQFAACISQFLMVAFDADYAYRVVGIILPVNAGIVITLQYLVSRHITRANLMPWLVVGSLFFLLGLAGFTVAGHSLPVWVLAVAIFSLGEIIVTPVEYLFIDYIAPAHLKGSYYGMQNLANLGGAVNPVLTGLLLTWTASVTLFPVLMLATLLSLGLFWRGYRTVATPR</sequence>
<dbReference type="RefSeq" id="WP_131863766.1">
    <property type="nucleotide sequence ID" value="NZ_SMCR01000001.1"/>
</dbReference>
<protein>
    <submittedName>
        <fullName evidence="6">Putative MFS family arabinose efflux permease</fullName>
    </submittedName>
</protein>
<feature type="transmembrane region" description="Helical" evidence="4">
    <location>
        <begin position="309"/>
        <end position="332"/>
    </location>
</feature>
<organism evidence="6 7">
    <name type="scientific">Biostraticola tofi</name>
    <dbReference type="NCBI Taxonomy" id="466109"/>
    <lineage>
        <taxon>Bacteria</taxon>
        <taxon>Pseudomonadati</taxon>
        <taxon>Pseudomonadota</taxon>
        <taxon>Gammaproteobacteria</taxon>
        <taxon>Enterobacterales</taxon>
        <taxon>Bruguierivoracaceae</taxon>
        <taxon>Biostraticola</taxon>
    </lineage>
</organism>
<feature type="transmembrane region" description="Helical" evidence="4">
    <location>
        <begin position="250"/>
        <end position="273"/>
    </location>
</feature>
<gene>
    <name evidence="6" type="ORF">EDC52_101572</name>
</gene>